<dbReference type="Proteomes" id="UP001595616">
    <property type="component" value="Unassembled WGS sequence"/>
</dbReference>
<dbReference type="RefSeq" id="WP_379838343.1">
    <property type="nucleotide sequence ID" value="NZ_JBHRYQ010000001.1"/>
</dbReference>
<proteinExistence type="predicted"/>
<name>A0ABV7YWX2_9BACT</name>
<sequence>MKFKILVVLAVLISFQACKTTQPFLAEGAAEALANHTRVAILPFKVSFDDNYKRLNARSNANNWREQERVAGLDMQKTAFLNLSKRAEKKHLGITVQDFITTNKTLEREGIRFSQLATMNKDQLARILMVDAVLWGESTMEWGMTSRNGMKSSLSLYDGSSNFPLWVQSDFQTISNRMDSPQYLATRTVDQLIRSLPYNPRQN</sequence>
<gene>
    <name evidence="2" type="ORF">ACFOOI_12640</name>
</gene>
<dbReference type="Gene3D" id="3.40.50.10610">
    <property type="entry name" value="ABC-type transport auxiliary lipoprotein component"/>
    <property type="match status" value="1"/>
</dbReference>
<protein>
    <recommendedName>
        <fullName evidence="4">DUF4823 domain-containing protein</fullName>
    </recommendedName>
</protein>
<keyword evidence="3" id="KW-1185">Reference proteome</keyword>
<evidence type="ECO:0000256" key="1">
    <source>
        <dbReference type="SAM" id="SignalP"/>
    </source>
</evidence>
<accession>A0ABV7YWX2</accession>
<comment type="caution">
    <text evidence="2">The sequence shown here is derived from an EMBL/GenBank/DDBJ whole genome shotgun (WGS) entry which is preliminary data.</text>
</comment>
<reference evidence="3" key="1">
    <citation type="journal article" date="2019" name="Int. J. Syst. Evol. Microbiol.">
        <title>The Global Catalogue of Microorganisms (GCM) 10K type strain sequencing project: providing services to taxonomists for standard genome sequencing and annotation.</title>
        <authorList>
            <consortium name="The Broad Institute Genomics Platform"/>
            <consortium name="The Broad Institute Genome Sequencing Center for Infectious Disease"/>
            <person name="Wu L."/>
            <person name="Ma J."/>
        </authorList>
    </citation>
    <scope>NUCLEOTIDE SEQUENCE [LARGE SCALE GENOMIC DNA]</scope>
    <source>
        <strain evidence="3">CECT 7956</strain>
    </source>
</reference>
<feature type="chain" id="PRO_5045101840" description="DUF4823 domain-containing protein" evidence="1">
    <location>
        <begin position="20"/>
        <end position="203"/>
    </location>
</feature>
<evidence type="ECO:0000313" key="3">
    <source>
        <dbReference type="Proteomes" id="UP001595616"/>
    </source>
</evidence>
<dbReference type="PROSITE" id="PS51257">
    <property type="entry name" value="PROKAR_LIPOPROTEIN"/>
    <property type="match status" value="1"/>
</dbReference>
<evidence type="ECO:0008006" key="4">
    <source>
        <dbReference type="Google" id="ProtNLM"/>
    </source>
</evidence>
<evidence type="ECO:0000313" key="2">
    <source>
        <dbReference type="EMBL" id="MFC3811505.1"/>
    </source>
</evidence>
<keyword evidence="1" id="KW-0732">Signal</keyword>
<feature type="signal peptide" evidence="1">
    <location>
        <begin position="1"/>
        <end position="19"/>
    </location>
</feature>
<dbReference type="EMBL" id="JBHRYQ010000001">
    <property type="protein sequence ID" value="MFC3811505.1"/>
    <property type="molecule type" value="Genomic_DNA"/>
</dbReference>
<organism evidence="2 3">
    <name type="scientific">Lacihabitans lacunae</name>
    <dbReference type="NCBI Taxonomy" id="1028214"/>
    <lineage>
        <taxon>Bacteria</taxon>
        <taxon>Pseudomonadati</taxon>
        <taxon>Bacteroidota</taxon>
        <taxon>Cytophagia</taxon>
        <taxon>Cytophagales</taxon>
        <taxon>Leadbetterellaceae</taxon>
        <taxon>Lacihabitans</taxon>
    </lineage>
</organism>